<feature type="domain" description="RanBP2-type" evidence="22">
    <location>
        <begin position="1006"/>
        <end position="1035"/>
    </location>
</feature>
<keyword evidence="9" id="KW-0862">Zinc</keyword>
<feature type="compositionally biased region" description="Acidic residues" evidence="21">
    <location>
        <begin position="119"/>
        <end position="130"/>
    </location>
</feature>
<feature type="domain" description="RanBP2-type" evidence="22">
    <location>
        <begin position="959"/>
        <end position="990"/>
    </location>
</feature>
<evidence type="ECO:0000256" key="2">
    <source>
        <dbReference type="ARBA" id="ARBA00004126"/>
    </source>
</evidence>
<dbReference type="PROSITE" id="PS50199">
    <property type="entry name" value="ZF_RANBP2_2"/>
    <property type="match status" value="6"/>
</dbReference>
<reference evidence="24" key="1">
    <citation type="submission" date="2025-08" db="UniProtKB">
        <authorList>
            <consortium name="RefSeq"/>
        </authorList>
    </citation>
    <scope>IDENTIFICATION</scope>
    <source>
        <strain evidence="24">Mau12</strain>
        <tissue evidence="24">Whole Body</tissue>
    </source>
</reference>
<comment type="subcellular location">
    <subcellularLocation>
        <location evidence="2">Nucleus membrane</location>
    </subcellularLocation>
    <subcellularLocation>
        <location evidence="3">Nucleus</location>
        <location evidence="3">Nuclear pore complex</location>
    </subcellularLocation>
</comment>
<dbReference type="GO" id="GO:0003677">
    <property type="term" value="F:DNA binding"/>
    <property type="evidence" value="ECO:0007669"/>
    <property type="project" value="UniProtKB-KW"/>
</dbReference>
<feature type="region of interest" description="Disordered" evidence="21">
    <location>
        <begin position="2006"/>
        <end position="2051"/>
    </location>
</feature>
<dbReference type="InterPro" id="IPR001876">
    <property type="entry name" value="Znf_RanBP2"/>
</dbReference>
<dbReference type="GO" id="GO:0008139">
    <property type="term" value="F:nuclear localization sequence binding"/>
    <property type="evidence" value="ECO:0007669"/>
    <property type="project" value="TreeGrafter"/>
</dbReference>
<evidence type="ECO:0000256" key="3">
    <source>
        <dbReference type="ARBA" id="ARBA00004567"/>
    </source>
</evidence>
<feature type="region of interest" description="Disordered" evidence="21">
    <location>
        <begin position="692"/>
        <end position="762"/>
    </location>
</feature>
<feature type="compositionally biased region" description="Acidic residues" evidence="21">
    <location>
        <begin position="29"/>
        <end position="40"/>
    </location>
</feature>
<feature type="region of interest" description="Disordered" evidence="21">
    <location>
        <begin position="69"/>
        <end position="133"/>
    </location>
</feature>
<keyword evidence="6" id="KW-0677">Repeat</keyword>
<comment type="similarity">
    <text evidence="16">Belongs to the NUP153 family.</text>
</comment>
<feature type="region of interest" description="Disordered" evidence="21">
    <location>
        <begin position="876"/>
        <end position="899"/>
    </location>
</feature>
<feature type="compositionally biased region" description="Polar residues" evidence="21">
    <location>
        <begin position="887"/>
        <end position="899"/>
    </location>
</feature>
<accession>A0A6P8KSE2</accession>
<dbReference type="PANTHER" id="PTHR23193">
    <property type="entry name" value="NUCLEAR PORE COMPLEX PROTEIN NUP"/>
    <property type="match status" value="1"/>
</dbReference>
<dbReference type="RefSeq" id="XP_033171988.1">
    <property type="nucleotide sequence ID" value="XM_033316097.1"/>
</dbReference>
<dbReference type="Gene3D" id="4.10.1060.10">
    <property type="entry name" value="Zinc finger, RanBP2-type"/>
    <property type="match status" value="5"/>
</dbReference>
<feature type="domain" description="RanBP2-type" evidence="22">
    <location>
        <begin position="1232"/>
        <end position="1261"/>
    </location>
</feature>
<evidence type="ECO:0000256" key="10">
    <source>
        <dbReference type="ARBA" id="ARBA00022927"/>
    </source>
</evidence>
<organism evidence="23 24">
    <name type="scientific">Drosophila mauritiana</name>
    <name type="common">Fruit fly</name>
    <dbReference type="NCBI Taxonomy" id="7226"/>
    <lineage>
        <taxon>Eukaryota</taxon>
        <taxon>Metazoa</taxon>
        <taxon>Ecdysozoa</taxon>
        <taxon>Arthropoda</taxon>
        <taxon>Hexapoda</taxon>
        <taxon>Insecta</taxon>
        <taxon>Pterygota</taxon>
        <taxon>Neoptera</taxon>
        <taxon>Endopterygota</taxon>
        <taxon>Diptera</taxon>
        <taxon>Brachycera</taxon>
        <taxon>Muscomorpha</taxon>
        <taxon>Ephydroidea</taxon>
        <taxon>Drosophilidae</taxon>
        <taxon>Drosophila</taxon>
        <taxon>Sophophora</taxon>
    </lineage>
</organism>
<dbReference type="GO" id="GO:0051028">
    <property type="term" value="P:mRNA transport"/>
    <property type="evidence" value="ECO:0007669"/>
    <property type="project" value="UniProtKB-KW"/>
</dbReference>
<dbReference type="GO" id="GO:0017056">
    <property type="term" value="F:structural constituent of nuclear pore"/>
    <property type="evidence" value="ECO:0007669"/>
    <property type="project" value="TreeGrafter"/>
</dbReference>
<evidence type="ECO:0000256" key="5">
    <source>
        <dbReference type="ARBA" id="ARBA00022723"/>
    </source>
</evidence>
<keyword evidence="10" id="KW-0653">Protein transport</keyword>
<feature type="compositionally biased region" description="Low complexity" evidence="21">
    <location>
        <begin position="375"/>
        <end position="389"/>
    </location>
</feature>
<keyword evidence="12" id="KW-0238">DNA-binding</keyword>
<name>A0A6P8KSE2_DROMA</name>
<keyword evidence="7 20" id="KW-0863">Zinc-finger</keyword>
<evidence type="ECO:0000256" key="7">
    <source>
        <dbReference type="ARBA" id="ARBA00022771"/>
    </source>
</evidence>
<evidence type="ECO:0000256" key="18">
    <source>
        <dbReference type="ARBA" id="ARBA00078197"/>
    </source>
</evidence>
<dbReference type="PANTHER" id="PTHR23193:SF23">
    <property type="entry name" value="NUCLEAR PORE COMPLEX PROTEIN NUP153"/>
    <property type="match status" value="1"/>
</dbReference>
<feature type="compositionally biased region" description="Polar residues" evidence="21">
    <location>
        <begin position="1944"/>
        <end position="1961"/>
    </location>
</feature>
<evidence type="ECO:0000256" key="21">
    <source>
        <dbReference type="SAM" id="MobiDB-lite"/>
    </source>
</evidence>
<sequence length="2079" mass="218215">MEDAQEQRESSQAELAKKHPLTPLKELPEESEEEEEEDESSAGAQREADSNNSIMGKMKMRVSSILPASLSGWFSPSSKDGNDALSSPANLRQSQPRQSNGRSTTKRKRGRRRIMLAEADADAADDLDDGSDAKGLNYEEVALADNIAEHDLAAEDEQTRRSEYNVFLLRKRAGAIAAAGGDEDEAEEDELEEDDEEGDEEDDDEEQENLQQSARVQTKRRRLELETPVNLPNMRRLPLLSSTPAAPLAAATSSSSSQMYKSVSQLAPHRRNHLNLYGNQRQREPAYNFFTGNEAAEGSTGDLPHSTRRSLNIPFGGSSTATSYNNSLSSLPNHKRPPLIGKRTHRRDLTMDETGTGPDMSSEEHLNHLLGISRTNNNTSNNNNNNNNNVIKTKTRRSELSAAARGGGDSQSESDLNECHDNGEGHEGLRPSHYNSNSNFEFYGNLQSSKSIFNRSNAAAQQSHRNSTWSLNSLTQRRRFNASIYGSTSALSDSRLLSGSASNSGSASASSSPFYQGRTTFGGYSGNNRLFSRSNLSSSAASSIMGLNSAGSSPAHPLHASMTGGIGYGIKAVDMRPSDSGNLAATSVGQGCSKKPGTGLSNTTMRILSLLESYSTPLIDAKRMGSSIKEHQSSRQQRLGTPATPYLRSTSASSNAPVPNHINELAELRSNKLLVPTMQQLLERRRLHRVTQNSRDVVHSQNVRAGGENNEEKPKQAAPYVAPIDQSANHTHHTNKMRSRLSHQTRNKEPRTAEEEAPPPLELPQISFPEMASAPKFDLIIKPTVPVVSKPSTTDPIPSSKSISSNLSTTNSKQMPNFLANPQPAAPIVNFAANGNVPAISEPTRRTFTFSEPIPLSNFRENCILKTKINRNFTFPSPASLDDLRTTNEQSQPTINGTPSSKEWECDTCMVRNKPEVNKCVACETAKPVASAATAQAPSAPPTAAIETQSFGGFGDRFKKSTTDWECDACMLSNKAEASKCIACETPRKTVAPKVNNFSPLITNAKSNEWECSVCLVRNKVEVSKCVACESAKPGPTIALPATSNIAVATPSMITDGFGDRFKKSTTAWECDACMLSNKAEASKCIACETPRKTSTPIVNSLPSMNNNLSAGSGFDMSFMKKANMWECQTCLVMNKSSVVECIACQTPNSTASSNNNESAPSSSMSSFPLFSGTLSRSSSRSSSGSASTFGSVGSGSIVSISSTSESSKTLSTSKVPPKPDTGFQQLVAAQKSATWECEACLAKNDMSRKTCICCEQMMPEALNPATATDNSAASSVPKFRFGFSHVKEVVKPSVETTTTPAPTSAQFSFGFGQSNQGKDVADSKKTEAPKTFSFGVSKVEEPKTVAFGTDIKETTATSSSEATAPDAAAAAAPLQFVFKAPTTATTAASSITTTISTTSNAPALGGFRFGAPSSSSAVSSSTASSSANPAAVKPMFSFSGAGSAVSSTSSSQQPVAKATTMGFGVSSSTVTTTTTSTKVFAFTPASAPAPSAVTSTPAPAAGLTFGSQSKPATTQNTGTFFFGQPTAAAPATPTNSSVSSIFGAPATSTTANTSVSATTSTANAIASSFATTSTPQLFGNWGENKTDMTTSSATKPFTFGAPSVSGTTTTPSFGWSSNGDAAKSNSVAVGSAAVPSSSASKMATPIFGSSSMFGPSSSSNNTTSTTSLPFGSSATTAATTPAAGGNGPLTGIFGNAGNSLVGVGAPVATTPAPTAAAPLANFFGNPTPVAAAAPVFGSGSTITSAGFGAPAAAAPLAGTALPGAFNFGGATAATPAASSAPYKFGSSTNEPLAKPAFNFTGSAASSTAPAPAFNFTANTAATNLTGGDSHPRIFQFGSSQPAANSAGGMPMFNFAPGPPQMQLQSASRWQLGAEFPNGSPQNPCPRTPSAAPVEMASQSAITIANEAAVGLGLGFRVPLPRVAGSAVAEAEASRAEDTGEAGGNNSELNGSVQSQYHQEPDIQGSSRMYMQPRQPPFVNKYRFVRRRHSLDGSTNAVVPFSRNKWRRTAEQNTAGEGHKTSGGDVPETPTTGDQEDNHQEGRHSPVYTSTERTVLIRTQFKIVRQMSVISRKKSEAFE</sequence>
<dbReference type="GO" id="GO:0006606">
    <property type="term" value="P:protein import into nucleus"/>
    <property type="evidence" value="ECO:0007669"/>
    <property type="project" value="TreeGrafter"/>
</dbReference>
<dbReference type="SMART" id="SM00547">
    <property type="entry name" value="ZnF_RBZ"/>
    <property type="match status" value="6"/>
</dbReference>
<dbReference type="InterPro" id="IPR036443">
    <property type="entry name" value="Znf_RanBP2_sf"/>
</dbReference>
<comment type="cofactor">
    <cofactor evidence="1">
        <name>Zn(2+)</name>
        <dbReference type="ChEBI" id="CHEBI:29105"/>
    </cofactor>
</comment>
<keyword evidence="8" id="KW-0509">mRNA transport</keyword>
<keyword evidence="14" id="KW-0472">Membrane</keyword>
<dbReference type="PROSITE" id="PS01358">
    <property type="entry name" value="ZF_RANBP2_1"/>
    <property type="match status" value="6"/>
</dbReference>
<evidence type="ECO:0000256" key="11">
    <source>
        <dbReference type="ARBA" id="ARBA00023010"/>
    </source>
</evidence>
<dbReference type="GO" id="GO:0031965">
    <property type="term" value="C:nuclear membrane"/>
    <property type="evidence" value="ECO:0007669"/>
    <property type="project" value="UniProtKB-SubCell"/>
</dbReference>
<feature type="region of interest" description="Disordered" evidence="21">
    <location>
        <begin position="789"/>
        <end position="810"/>
    </location>
</feature>
<evidence type="ECO:0000256" key="15">
    <source>
        <dbReference type="ARBA" id="ARBA00023242"/>
    </source>
</evidence>
<feature type="compositionally biased region" description="Basic and acidic residues" evidence="21">
    <location>
        <begin position="1"/>
        <end position="17"/>
    </location>
</feature>
<dbReference type="GO" id="GO:0006405">
    <property type="term" value="P:RNA export from nucleus"/>
    <property type="evidence" value="ECO:0007669"/>
    <property type="project" value="TreeGrafter"/>
</dbReference>
<dbReference type="InterPro" id="IPR026054">
    <property type="entry name" value="Nucleoporin"/>
</dbReference>
<dbReference type="GO" id="GO:0005643">
    <property type="term" value="C:nuclear pore"/>
    <property type="evidence" value="ECO:0007669"/>
    <property type="project" value="UniProtKB-SubCell"/>
</dbReference>
<dbReference type="FunFam" id="4.10.1060.10:FF:000001">
    <property type="entry name" value="Nuclear pore complex protein Nup153"/>
    <property type="match status" value="2"/>
</dbReference>
<feature type="region of interest" description="Disordered" evidence="21">
    <location>
        <begin position="176"/>
        <end position="229"/>
    </location>
</feature>
<evidence type="ECO:0000313" key="24">
    <source>
        <dbReference type="RefSeq" id="XP_033171988.1"/>
    </source>
</evidence>
<dbReference type="Proteomes" id="UP000515162">
    <property type="component" value="Chromosome X"/>
</dbReference>
<evidence type="ECO:0000313" key="23">
    <source>
        <dbReference type="Proteomes" id="UP000515162"/>
    </source>
</evidence>
<evidence type="ECO:0000256" key="12">
    <source>
        <dbReference type="ARBA" id="ARBA00023125"/>
    </source>
</evidence>
<evidence type="ECO:0000256" key="8">
    <source>
        <dbReference type="ARBA" id="ARBA00022816"/>
    </source>
</evidence>
<dbReference type="GeneID" id="117148614"/>
<evidence type="ECO:0000256" key="1">
    <source>
        <dbReference type="ARBA" id="ARBA00001947"/>
    </source>
</evidence>
<feature type="compositionally biased region" description="Basic residues" evidence="21">
    <location>
        <begin position="333"/>
        <end position="346"/>
    </location>
</feature>
<keyword evidence="15" id="KW-0539">Nucleus</keyword>
<dbReference type="GO" id="GO:0008270">
    <property type="term" value="F:zinc ion binding"/>
    <property type="evidence" value="ECO:0007669"/>
    <property type="project" value="UniProtKB-KW"/>
</dbReference>
<evidence type="ECO:0000256" key="16">
    <source>
        <dbReference type="ARBA" id="ARBA00060842"/>
    </source>
</evidence>
<feature type="region of interest" description="Disordered" evidence="21">
    <location>
        <begin position="1295"/>
        <end position="1327"/>
    </location>
</feature>
<dbReference type="Pfam" id="PF00641">
    <property type="entry name" value="Zn_ribbon_RanBP"/>
    <property type="match status" value="5"/>
</dbReference>
<evidence type="ECO:0000256" key="6">
    <source>
        <dbReference type="ARBA" id="ARBA00022737"/>
    </source>
</evidence>
<evidence type="ECO:0000256" key="4">
    <source>
        <dbReference type="ARBA" id="ARBA00022448"/>
    </source>
</evidence>
<protein>
    <recommendedName>
        <fullName evidence="17">Nuclear pore complex protein Nup153</fullName>
    </recommendedName>
    <alternativeName>
        <fullName evidence="19">153 kDa nucleoporin</fullName>
    </alternativeName>
    <alternativeName>
        <fullName evidence="18">Nucleoporin Nup153</fullName>
    </alternativeName>
</protein>
<evidence type="ECO:0000256" key="19">
    <source>
        <dbReference type="ARBA" id="ARBA00079437"/>
    </source>
</evidence>
<evidence type="ECO:0000259" key="22">
    <source>
        <dbReference type="PROSITE" id="PS50199"/>
    </source>
</evidence>
<evidence type="ECO:0000256" key="20">
    <source>
        <dbReference type="PROSITE-ProRule" id="PRU00322"/>
    </source>
</evidence>
<gene>
    <name evidence="24" type="primary">LOC117148614</name>
</gene>
<evidence type="ECO:0000256" key="9">
    <source>
        <dbReference type="ARBA" id="ARBA00022833"/>
    </source>
</evidence>
<evidence type="ECO:0000256" key="13">
    <source>
        <dbReference type="ARBA" id="ARBA00023132"/>
    </source>
</evidence>
<feature type="compositionally biased region" description="Polar residues" evidence="21">
    <location>
        <begin position="692"/>
        <end position="703"/>
    </location>
</feature>
<feature type="compositionally biased region" description="Basic residues" evidence="21">
    <location>
        <begin position="730"/>
        <end position="745"/>
    </location>
</feature>
<keyword evidence="5" id="KW-0479">Metal-binding</keyword>
<dbReference type="SUPFAM" id="SSF90209">
    <property type="entry name" value="Ran binding protein zinc finger-like"/>
    <property type="match status" value="6"/>
</dbReference>
<keyword evidence="11" id="KW-0811">Translocation</keyword>
<feature type="domain" description="RanBP2-type" evidence="22">
    <location>
        <begin position="900"/>
        <end position="929"/>
    </location>
</feature>
<feature type="compositionally biased region" description="Acidic residues" evidence="21">
    <location>
        <begin position="181"/>
        <end position="208"/>
    </location>
</feature>
<evidence type="ECO:0000256" key="17">
    <source>
        <dbReference type="ARBA" id="ARBA00068609"/>
    </source>
</evidence>
<feature type="compositionally biased region" description="Basic and acidic residues" evidence="21">
    <location>
        <begin position="417"/>
        <end position="430"/>
    </location>
</feature>
<evidence type="ECO:0000256" key="14">
    <source>
        <dbReference type="ARBA" id="ARBA00023136"/>
    </source>
</evidence>
<feature type="domain" description="RanBP2-type" evidence="22">
    <location>
        <begin position="1122"/>
        <end position="1151"/>
    </location>
</feature>
<feature type="compositionally biased region" description="Basic residues" evidence="21">
    <location>
        <begin position="104"/>
        <end position="114"/>
    </location>
</feature>
<keyword evidence="13" id="KW-0906">Nuclear pore complex</keyword>
<feature type="compositionally biased region" description="Polar residues" evidence="21">
    <location>
        <begin position="323"/>
        <end position="332"/>
    </location>
</feature>
<keyword evidence="23" id="KW-1185">Reference proteome</keyword>
<feature type="region of interest" description="Disordered" evidence="21">
    <location>
        <begin position="1"/>
        <end position="56"/>
    </location>
</feature>
<feature type="compositionally biased region" description="Polar residues" evidence="21">
    <location>
        <begin position="1295"/>
        <end position="1318"/>
    </location>
</feature>
<dbReference type="FunFam" id="4.10.1060.10:FF:000034">
    <property type="entry name" value="Nucleoporin 153kD, isoform D"/>
    <property type="match status" value="2"/>
</dbReference>
<feature type="region of interest" description="Disordered" evidence="21">
    <location>
        <begin position="1931"/>
        <end position="1961"/>
    </location>
</feature>
<proteinExistence type="inferred from homology"/>
<feature type="compositionally biased region" description="Polar residues" evidence="21">
    <location>
        <begin position="72"/>
        <end position="100"/>
    </location>
</feature>
<dbReference type="CTD" id="9972"/>
<feature type="region of interest" description="Disordered" evidence="21">
    <location>
        <begin position="323"/>
        <end position="433"/>
    </location>
</feature>
<keyword evidence="4" id="KW-0813">Transport</keyword>
<feature type="domain" description="RanBP2-type" evidence="22">
    <location>
        <begin position="1063"/>
        <end position="1094"/>
    </location>
</feature>